<protein>
    <recommendedName>
        <fullName evidence="3">Portal protein</fullName>
    </recommendedName>
</protein>
<evidence type="ECO:0008006" key="3">
    <source>
        <dbReference type="Google" id="ProtNLM"/>
    </source>
</evidence>
<sequence length="678" mass="76869">MIGTSITDEKGQVIEGYKKLTQSAWHPSEDVLKLFERVQRDYSIAWRLQHRPFDEFDGYSLLQRAKMDQETFAAYVGAQYVPQQKKWRWKGRKNTARNKIIGILAHMLSGMLFPDVNAQNDQDESDKMTARVMRILIEEHLRKAGYQTKFLYIVLSALVNPAVFIEIDYVVAFQKIKDQLANGEVKILEAIDTFLSGLALNIIPIDQILLADFYTNNIQHQPFIVRVNRISYDQARKIYAGRYFVDGKDQFDYVEAGKTRIVLAGNEHLTLFDIEWTEGDRYYVQVITTSYRDEDLEATFVGGIFMGNYNNPVNTNPFKHRRMSVVGDEWKSIPVYQYAKSGFEPIDPSGRFAYFKSAAFKEYWDDATQNKMHQLLVDGTYLDVIKPMFISGLSKVDSTVIAPGATVGIPQGGTVTPFQMGPNLVGAMNAMQKQEQDMSESTQDKIMSGVTQAGVTATQSIQAQNQARIFLGVFGTMMADLITQIGYLTMDCIIQHTTMGVLDATIPESLSMKYKTILAKGKEKGKDITNRIVFTDAFMNKKMTPEQIKSYEWKLYDKAGPDQKIYEVNPYRFARTIYSFYIEPKDVTDTALGNNKQRKMTAFQMFANPVVSPYVDMKEVVDEFIIEEYADGDPERFRVKGNVNALMGAVVGQNVPGSVAPGQASPPKQDMSHLNQLM</sequence>
<name>A0A0F7L8D6_9VIRU</name>
<accession>A0A0F7L8D6</accession>
<reference evidence="2" key="1">
    <citation type="journal article" date="2015" name="Front. Microbiol.">
        <title>Combining genomic sequencing methods to explore viral diversity and reveal potential virus-host interactions.</title>
        <authorList>
            <person name="Chow C.E."/>
            <person name="Winget D.M."/>
            <person name="White R.A.III."/>
            <person name="Hallam S.J."/>
            <person name="Suttle C.A."/>
        </authorList>
    </citation>
    <scope>NUCLEOTIDE SEQUENCE</scope>
    <source>
        <strain evidence="2">Oxic1_3</strain>
    </source>
</reference>
<organism evidence="2">
    <name type="scientific">uncultured marine virus</name>
    <dbReference type="NCBI Taxonomy" id="186617"/>
    <lineage>
        <taxon>Viruses</taxon>
        <taxon>environmental samples</taxon>
    </lineage>
</organism>
<proteinExistence type="predicted"/>
<feature type="region of interest" description="Disordered" evidence="1">
    <location>
        <begin position="657"/>
        <end position="678"/>
    </location>
</feature>
<evidence type="ECO:0000256" key="1">
    <source>
        <dbReference type="SAM" id="MobiDB-lite"/>
    </source>
</evidence>
<reference evidence="2" key="2">
    <citation type="submission" date="2015-03" db="EMBL/GenBank/DDBJ databases">
        <authorList>
            <person name="Chow C.-E.T."/>
            <person name="Winget D.M."/>
            <person name="White R.A.III."/>
            <person name="Hallam S.J."/>
            <person name="Suttle C.A."/>
        </authorList>
    </citation>
    <scope>NUCLEOTIDE SEQUENCE</scope>
    <source>
        <strain evidence="2">Oxic1_3</strain>
    </source>
</reference>
<dbReference type="EMBL" id="KR029598">
    <property type="protein sequence ID" value="AKH47808.1"/>
    <property type="molecule type" value="Genomic_DNA"/>
</dbReference>
<evidence type="ECO:0000313" key="2">
    <source>
        <dbReference type="EMBL" id="AKH47808.1"/>
    </source>
</evidence>